<dbReference type="Proteomes" id="UP000623269">
    <property type="component" value="Unassembled WGS sequence"/>
</dbReference>
<proteinExistence type="predicted"/>
<dbReference type="RefSeq" id="WP_197660496.1">
    <property type="nucleotide sequence ID" value="NZ_JAEAGR010000003.1"/>
</dbReference>
<name>A0A8J7KSG6_9FIRM</name>
<dbReference type="AlphaFoldDB" id="A0A8J7KSG6"/>
<protein>
    <submittedName>
        <fullName evidence="1">DUF2935 domain-containing protein</fullName>
    </submittedName>
</protein>
<dbReference type="SUPFAM" id="SSF158430">
    <property type="entry name" value="Bacillus cereus metalloprotein-like"/>
    <property type="match status" value="2"/>
</dbReference>
<keyword evidence="2" id="KW-1185">Reference proteome</keyword>
<dbReference type="InterPro" id="IPR021328">
    <property type="entry name" value="CotB-like"/>
</dbReference>
<gene>
    <name evidence="1" type="ORF">I5677_05140</name>
</gene>
<evidence type="ECO:0000313" key="2">
    <source>
        <dbReference type="Proteomes" id="UP000623269"/>
    </source>
</evidence>
<reference evidence="1" key="1">
    <citation type="submission" date="2020-12" db="EMBL/GenBank/DDBJ databases">
        <title>M. sibirica DSM 26468T genome.</title>
        <authorList>
            <person name="Thieme N."/>
            <person name="Rettenmaier R."/>
            <person name="Zverlov V."/>
            <person name="Liebl W."/>
        </authorList>
    </citation>
    <scope>NUCLEOTIDE SEQUENCE</scope>
    <source>
        <strain evidence="1">DSM 26468</strain>
    </source>
</reference>
<sequence length="270" mass="31856">MENYDITESLLFEHRFWLQIMGDHARFIFFSLAPNEVEYLQRAQDFIINYDHLLEQARKQLSSTELDLLNRQVYPLTFQFREFKLLLLSLLLNSDVKLHLPPTFINDMLNELEEYLLIVNTLVDGQHARFHPLHYHRLWLVDAIGHAASVTSNLDLIEKDMIDKSNCFEAKFSDLNLKAIIMNGYLRTQMDQFPSLSRFNEQVGEAVLLFKEFLEDIRDQRMDGRILGTIFPLMADHMAREECYYLWKLSQSAGLIKRPDCDPLHERIEA</sequence>
<dbReference type="Pfam" id="PF11155">
    <property type="entry name" value="DUF2935"/>
    <property type="match status" value="2"/>
</dbReference>
<organism evidence="1 2">
    <name type="scientific">Mobilitalea sibirica</name>
    <dbReference type="NCBI Taxonomy" id="1462919"/>
    <lineage>
        <taxon>Bacteria</taxon>
        <taxon>Bacillati</taxon>
        <taxon>Bacillota</taxon>
        <taxon>Clostridia</taxon>
        <taxon>Lachnospirales</taxon>
        <taxon>Lachnospiraceae</taxon>
        <taxon>Mobilitalea</taxon>
    </lineage>
</organism>
<evidence type="ECO:0000313" key="1">
    <source>
        <dbReference type="EMBL" id="MBH1940281.1"/>
    </source>
</evidence>
<comment type="caution">
    <text evidence="1">The sequence shown here is derived from an EMBL/GenBank/DDBJ whole genome shotgun (WGS) entry which is preliminary data.</text>
</comment>
<dbReference type="Gene3D" id="1.20.1260.120">
    <property type="entry name" value="Protein of unknown function DUF2935"/>
    <property type="match status" value="1"/>
</dbReference>
<dbReference type="EMBL" id="JAEAGR010000003">
    <property type="protein sequence ID" value="MBH1940281.1"/>
    <property type="molecule type" value="Genomic_DNA"/>
</dbReference>
<accession>A0A8J7KSG6</accession>